<dbReference type="Proteomes" id="UP001174314">
    <property type="component" value="Chromosome"/>
</dbReference>
<name>A0AAU0PYN3_9CORY</name>
<dbReference type="InterPro" id="IPR036761">
    <property type="entry name" value="TTHA0802/YceI-like_sf"/>
</dbReference>
<protein>
    <submittedName>
        <fullName evidence="3">YceI family protein</fullName>
    </submittedName>
</protein>
<evidence type="ECO:0000313" key="3">
    <source>
        <dbReference type="EMBL" id="WPF25340.1"/>
    </source>
</evidence>
<evidence type="ECO:0000259" key="2">
    <source>
        <dbReference type="SMART" id="SM00867"/>
    </source>
</evidence>
<feature type="domain" description="Lipid/polyisoprenoid-binding YceI-like" evidence="2">
    <location>
        <begin position="10"/>
        <end position="178"/>
    </location>
</feature>
<proteinExistence type="inferred from homology"/>
<dbReference type="Pfam" id="PF04264">
    <property type="entry name" value="YceI"/>
    <property type="match status" value="1"/>
</dbReference>
<dbReference type="InterPro" id="IPR007372">
    <property type="entry name" value="Lipid/polyisoprenoid-bd_YceI"/>
</dbReference>
<comment type="similarity">
    <text evidence="1">Belongs to the UPF0312 family.</text>
</comment>
<dbReference type="RefSeq" id="WP_221924126.1">
    <property type="nucleotide sequence ID" value="NZ_CP137757.1"/>
</dbReference>
<gene>
    <name evidence="3" type="ORF">Q0N40_01965</name>
</gene>
<dbReference type="EMBL" id="CP137757">
    <property type="protein sequence ID" value="WPF25340.1"/>
    <property type="molecule type" value="Genomic_DNA"/>
</dbReference>
<dbReference type="PANTHER" id="PTHR34406">
    <property type="entry name" value="PROTEIN YCEI"/>
    <property type="match status" value="1"/>
</dbReference>
<dbReference type="KEGG" id="cpsk:Q0N40_01965"/>
<accession>A0AAU0PYN3</accession>
<sequence>MSDLSTINGTYDIDASHSRLGFVVRHAMVTKVRGSFSDFTGEASGDASDPSSIKVNVTAQADSFTTGNEDRDKHVKSGDFLDVESNPTLTFTSTSAEIKGDTLELTGDLTISGTTRSVTIPFEFGGEAKDPFGNVRVGFEGGITISRKDFGLSWNAALETGGVLISDAVALELEISAIKK</sequence>
<dbReference type="PANTHER" id="PTHR34406:SF1">
    <property type="entry name" value="PROTEIN YCEI"/>
    <property type="match status" value="1"/>
</dbReference>
<dbReference type="AlphaFoldDB" id="A0AAU0PYN3"/>
<organism evidence="3 4">
    <name type="scientific">Corynebacterium pseudokroppenstedtii</name>
    <dbReference type="NCBI Taxonomy" id="2804917"/>
    <lineage>
        <taxon>Bacteria</taxon>
        <taxon>Bacillati</taxon>
        <taxon>Actinomycetota</taxon>
        <taxon>Actinomycetes</taxon>
        <taxon>Mycobacteriales</taxon>
        <taxon>Corynebacteriaceae</taxon>
        <taxon>Corynebacterium</taxon>
    </lineage>
</organism>
<evidence type="ECO:0000313" key="4">
    <source>
        <dbReference type="Proteomes" id="UP001174314"/>
    </source>
</evidence>
<reference evidence="3 4" key="1">
    <citation type="submission" date="2023-10" db="EMBL/GenBank/DDBJ databases">
        <title>complete genome sequence of Corynebacterium pseudokroppenstedtii P15-C1.</title>
        <authorList>
            <person name="Bruggemann H."/>
            <person name="Poehlein A."/>
        </authorList>
    </citation>
    <scope>NUCLEOTIDE SEQUENCE [LARGE SCALE GENOMIC DNA]</scope>
    <source>
        <strain evidence="3 4">P15_C1</strain>
    </source>
</reference>
<dbReference type="Gene3D" id="2.40.128.110">
    <property type="entry name" value="Lipid/polyisoprenoid-binding, YceI-like"/>
    <property type="match status" value="1"/>
</dbReference>
<dbReference type="SMART" id="SM00867">
    <property type="entry name" value="YceI"/>
    <property type="match status" value="1"/>
</dbReference>
<evidence type="ECO:0000256" key="1">
    <source>
        <dbReference type="ARBA" id="ARBA00008812"/>
    </source>
</evidence>
<dbReference type="SUPFAM" id="SSF101874">
    <property type="entry name" value="YceI-like"/>
    <property type="match status" value="1"/>
</dbReference>
<keyword evidence="4" id="KW-1185">Reference proteome</keyword>